<evidence type="ECO:0000313" key="2">
    <source>
        <dbReference type="EMBL" id="GIY49783.1"/>
    </source>
</evidence>
<comment type="caution">
    <text evidence="2">The sequence shown here is derived from an EMBL/GenBank/DDBJ whole genome shotgun (WGS) entry which is preliminary data.</text>
</comment>
<dbReference type="Proteomes" id="UP001054837">
    <property type="component" value="Unassembled WGS sequence"/>
</dbReference>
<proteinExistence type="predicted"/>
<accession>A0AAV4TT41</accession>
<feature type="region of interest" description="Disordered" evidence="1">
    <location>
        <begin position="44"/>
        <end position="66"/>
    </location>
</feature>
<gene>
    <name evidence="2" type="ORF">CDAR_200501</name>
</gene>
<protein>
    <submittedName>
        <fullName evidence="2">Uncharacterized protein</fullName>
    </submittedName>
</protein>
<name>A0AAV4TT41_9ARAC</name>
<evidence type="ECO:0000256" key="1">
    <source>
        <dbReference type="SAM" id="MobiDB-lite"/>
    </source>
</evidence>
<dbReference type="AlphaFoldDB" id="A0AAV4TT41"/>
<evidence type="ECO:0000313" key="3">
    <source>
        <dbReference type="Proteomes" id="UP001054837"/>
    </source>
</evidence>
<sequence length="135" mass="14999">MIQSPPHPAANLRPAAALTFDECEYQLCGTSAVVTQASQHTWSMARNNTKTTSTSNNKGGRKKKRERVCPHLHHPLLSLQQRTCLPLIYHVLLRRIKQHLPVVDPAIIEIGNAFDRSICQGLTDNPVFLFSGSCS</sequence>
<keyword evidence="3" id="KW-1185">Reference proteome</keyword>
<organism evidence="2 3">
    <name type="scientific">Caerostris darwini</name>
    <dbReference type="NCBI Taxonomy" id="1538125"/>
    <lineage>
        <taxon>Eukaryota</taxon>
        <taxon>Metazoa</taxon>
        <taxon>Ecdysozoa</taxon>
        <taxon>Arthropoda</taxon>
        <taxon>Chelicerata</taxon>
        <taxon>Arachnida</taxon>
        <taxon>Araneae</taxon>
        <taxon>Araneomorphae</taxon>
        <taxon>Entelegynae</taxon>
        <taxon>Araneoidea</taxon>
        <taxon>Araneidae</taxon>
        <taxon>Caerostris</taxon>
    </lineage>
</organism>
<dbReference type="EMBL" id="BPLQ01010291">
    <property type="protein sequence ID" value="GIY49783.1"/>
    <property type="molecule type" value="Genomic_DNA"/>
</dbReference>
<feature type="compositionally biased region" description="Low complexity" evidence="1">
    <location>
        <begin position="47"/>
        <end position="58"/>
    </location>
</feature>
<reference evidence="2 3" key="1">
    <citation type="submission" date="2021-06" db="EMBL/GenBank/DDBJ databases">
        <title>Caerostris darwini draft genome.</title>
        <authorList>
            <person name="Kono N."/>
            <person name="Arakawa K."/>
        </authorList>
    </citation>
    <scope>NUCLEOTIDE SEQUENCE [LARGE SCALE GENOMIC DNA]</scope>
</reference>